<dbReference type="OrthoDB" id="9815367at2"/>
<proteinExistence type="predicted"/>
<dbReference type="RefSeq" id="WP_009248410.1">
    <property type="nucleotide sequence ID" value="NZ_CP036170.1"/>
</dbReference>
<dbReference type="AlphaFoldDB" id="A0A494WNJ6"/>
<evidence type="ECO:0000313" key="3">
    <source>
        <dbReference type="Proteomes" id="UP000289664"/>
    </source>
</evidence>
<accession>A0A494WNJ6</accession>
<keyword evidence="1" id="KW-1133">Transmembrane helix</keyword>
<dbReference type="KEGG" id="csci:HDCHBGLK_01061"/>
<name>A0A494WNJ6_CLOS5</name>
<dbReference type="GeneID" id="62695287"/>
<keyword evidence="1" id="KW-0472">Membrane</keyword>
<keyword evidence="3" id="KW-1185">Reference proteome</keyword>
<keyword evidence="1" id="KW-0812">Transmembrane</keyword>
<protein>
    <submittedName>
        <fullName evidence="2">Uncharacterized protein</fullName>
    </submittedName>
</protein>
<gene>
    <name evidence="2" type="ORF">HDCHBGLK_01061</name>
</gene>
<reference evidence="2 3" key="1">
    <citation type="journal article" date="2019" name="Appl. Environ. Microbiol.">
        <title>Clostridium scindens ATCC 35704: integration of nutritional requirements, the complete genome sequence, and global transcriptional responses to bile acids.</title>
        <authorList>
            <person name="Devendran S."/>
            <person name="Shrestha R."/>
            <person name="Alves J.M.P."/>
            <person name="Wolf P.G."/>
            <person name="Ly L."/>
            <person name="Hernandez A.G."/>
            <person name="Mendez-Garcia C."/>
            <person name="Inboden A."/>
            <person name="Wiley J."/>
            <person name="Paul O."/>
            <person name="Allen A."/>
            <person name="Springer E."/>
            <person name="Wright C.L."/>
            <person name="Fields C.J."/>
            <person name="Daniel S.L."/>
            <person name="Ridlon J.M."/>
        </authorList>
    </citation>
    <scope>NUCLEOTIDE SEQUENCE [LARGE SCALE GENOMIC DNA]</scope>
    <source>
        <strain evidence="2 3">ATCC 35704</strain>
    </source>
</reference>
<dbReference type="Proteomes" id="UP000289664">
    <property type="component" value="Chromosome"/>
</dbReference>
<feature type="transmembrane region" description="Helical" evidence="1">
    <location>
        <begin position="12"/>
        <end position="35"/>
    </location>
</feature>
<organism evidence="2 3">
    <name type="scientific">Clostridium scindens (strain ATCC 35704 / DSM 5676 / VPI 13733 / 19)</name>
    <dbReference type="NCBI Taxonomy" id="411468"/>
    <lineage>
        <taxon>Bacteria</taxon>
        <taxon>Bacillati</taxon>
        <taxon>Bacillota</taxon>
        <taxon>Clostridia</taxon>
        <taxon>Lachnospirales</taxon>
        <taxon>Lachnospiraceae</taxon>
    </lineage>
</organism>
<evidence type="ECO:0000256" key="1">
    <source>
        <dbReference type="SAM" id="Phobius"/>
    </source>
</evidence>
<dbReference type="EMBL" id="CP036170">
    <property type="protein sequence ID" value="QBF73686.1"/>
    <property type="molecule type" value="Genomic_DNA"/>
</dbReference>
<evidence type="ECO:0000313" key="2">
    <source>
        <dbReference type="EMBL" id="QBF73686.1"/>
    </source>
</evidence>
<sequence>MTHRFERNRKSSYIRNIIISLSFFLAILLCFYLSVMSVSSESDKEEYQTLETALTRSITQCYAVEGNYPESLDYLKKSYGLHYDEEKFFVDYQPLGSNIIPDVTIIKKEE</sequence>